<reference evidence="1" key="1">
    <citation type="submission" date="2020-05" db="EMBL/GenBank/DDBJ databases">
        <title>Phylogenomic resolution of chytrid fungi.</title>
        <authorList>
            <person name="Stajich J.E."/>
            <person name="Amses K."/>
            <person name="Simmons R."/>
            <person name="Seto K."/>
            <person name="Myers J."/>
            <person name="Bonds A."/>
            <person name="Quandt C.A."/>
            <person name="Barry K."/>
            <person name="Liu P."/>
            <person name="Grigoriev I."/>
            <person name="Longcore J.E."/>
            <person name="James T.Y."/>
        </authorList>
    </citation>
    <scope>NUCLEOTIDE SEQUENCE</scope>
    <source>
        <strain evidence="1">JEL0318</strain>
    </source>
</reference>
<keyword evidence="2" id="KW-1185">Reference proteome</keyword>
<dbReference type="Proteomes" id="UP001212841">
    <property type="component" value="Unassembled WGS sequence"/>
</dbReference>
<protein>
    <submittedName>
        <fullName evidence="1">Uncharacterized protein</fullName>
    </submittedName>
</protein>
<accession>A0AAD5WYW0</accession>
<evidence type="ECO:0000313" key="2">
    <source>
        <dbReference type="Proteomes" id="UP001212841"/>
    </source>
</evidence>
<dbReference type="AlphaFoldDB" id="A0AAD5WYW0"/>
<name>A0AAD5WYW0_9FUNG</name>
<organism evidence="1 2">
    <name type="scientific">Rhizophlyctis rosea</name>
    <dbReference type="NCBI Taxonomy" id="64517"/>
    <lineage>
        <taxon>Eukaryota</taxon>
        <taxon>Fungi</taxon>
        <taxon>Fungi incertae sedis</taxon>
        <taxon>Chytridiomycota</taxon>
        <taxon>Chytridiomycota incertae sedis</taxon>
        <taxon>Chytridiomycetes</taxon>
        <taxon>Rhizophlyctidales</taxon>
        <taxon>Rhizophlyctidaceae</taxon>
        <taxon>Rhizophlyctis</taxon>
    </lineage>
</organism>
<proteinExistence type="predicted"/>
<dbReference type="EMBL" id="JADGJD010001065">
    <property type="protein sequence ID" value="KAJ3046920.1"/>
    <property type="molecule type" value="Genomic_DNA"/>
</dbReference>
<gene>
    <name evidence="1" type="ORF">HK097_000398</name>
</gene>
<comment type="caution">
    <text evidence="1">The sequence shown here is derived from an EMBL/GenBank/DDBJ whole genome shotgun (WGS) entry which is preliminary data.</text>
</comment>
<sequence length="244" mass="27181">MSTRPTFVPPHVRPLTASAMSTTTSFFQSLKPTLVYYFPYLTGSQLLLSLRFRHPVGLLAALGSFATARALKRVDAGSLRQILHILLTGLNTYTLTLSIIQFRALYKQPDWKTFPALDASLTNITRKAKDGSRNITDVDHTPPEYDAPASRIESLILRHISISNTNIQLLQLASPASPTGFLHAEVVSTFLGLVDDVAIRWSEDKETGKTRVEWHFQPRSSGVDAFGSGRKWGRGFEQYLADYV</sequence>
<evidence type="ECO:0000313" key="1">
    <source>
        <dbReference type="EMBL" id="KAJ3046920.1"/>
    </source>
</evidence>